<dbReference type="SMART" id="SM00450">
    <property type="entry name" value="RHOD"/>
    <property type="match status" value="1"/>
</dbReference>
<dbReference type="SUPFAM" id="SSF55424">
    <property type="entry name" value="FAD/NAD-linked reductases, dimerisation (C-terminal) domain"/>
    <property type="match status" value="1"/>
</dbReference>
<dbReference type="InterPro" id="IPR023753">
    <property type="entry name" value="FAD/NAD-binding_dom"/>
</dbReference>
<dbReference type="EMBL" id="CP106878">
    <property type="protein sequence ID" value="WAA10788.1"/>
    <property type="molecule type" value="Genomic_DNA"/>
</dbReference>
<organism evidence="8 9">
    <name type="scientific">Fervidibacillus albus</name>
    <dbReference type="NCBI Taxonomy" id="2980026"/>
    <lineage>
        <taxon>Bacteria</taxon>
        <taxon>Bacillati</taxon>
        <taxon>Bacillota</taxon>
        <taxon>Bacilli</taxon>
        <taxon>Bacillales</taxon>
        <taxon>Bacillaceae</taxon>
        <taxon>Fervidibacillus</taxon>
    </lineage>
</organism>
<dbReference type="Gene3D" id="3.40.250.10">
    <property type="entry name" value="Rhodanese-like domain"/>
    <property type="match status" value="1"/>
</dbReference>
<dbReference type="InterPro" id="IPR036873">
    <property type="entry name" value="Rhodanese-like_dom_sf"/>
</dbReference>
<evidence type="ECO:0000256" key="2">
    <source>
        <dbReference type="ARBA" id="ARBA00009130"/>
    </source>
</evidence>
<dbReference type="Pfam" id="PF02852">
    <property type="entry name" value="Pyr_redox_dim"/>
    <property type="match status" value="1"/>
</dbReference>
<dbReference type="EC" id="1.8.1.14" evidence="8"/>
<evidence type="ECO:0000256" key="1">
    <source>
        <dbReference type="ARBA" id="ARBA00001974"/>
    </source>
</evidence>
<dbReference type="RefSeq" id="WP_275418591.1">
    <property type="nucleotide sequence ID" value="NZ_CP106878.1"/>
</dbReference>
<dbReference type="InterPro" id="IPR036188">
    <property type="entry name" value="FAD/NAD-bd_sf"/>
</dbReference>
<keyword evidence="9" id="KW-1185">Reference proteome</keyword>
<accession>A0A9E8RX51</accession>
<dbReference type="SUPFAM" id="SSF52821">
    <property type="entry name" value="Rhodanese/Cell cycle control phosphatase"/>
    <property type="match status" value="1"/>
</dbReference>
<dbReference type="Pfam" id="PF07992">
    <property type="entry name" value="Pyr_redox_2"/>
    <property type="match status" value="1"/>
</dbReference>
<dbReference type="InterPro" id="IPR001763">
    <property type="entry name" value="Rhodanese-like_dom"/>
</dbReference>
<evidence type="ECO:0000256" key="3">
    <source>
        <dbReference type="ARBA" id="ARBA00022630"/>
    </source>
</evidence>
<dbReference type="PRINTS" id="PR00368">
    <property type="entry name" value="FADPNR"/>
</dbReference>
<evidence type="ECO:0000259" key="7">
    <source>
        <dbReference type="PROSITE" id="PS50206"/>
    </source>
</evidence>
<dbReference type="KEGG" id="faf:OE104_05585"/>
<dbReference type="InterPro" id="IPR004099">
    <property type="entry name" value="Pyr_nucl-diS_OxRdtase_dimer"/>
</dbReference>
<proteinExistence type="inferred from homology"/>
<name>A0A9E8RX51_9BACI</name>
<dbReference type="Gene3D" id="3.50.50.60">
    <property type="entry name" value="FAD/NAD(P)-binding domain"/>
    <property type="match status" value="2"/>
</dbReference>
<protein>
    <submittedName>
        <fullName evidence="8">CoA-disulfide reductase</fullName>
        <ecNumber evidence="8">1.8.1.14</ecNumber>
    </submittedName>
</protein>
<dbReference type="PROSITE" id="PS50206">
    <property type="entry name" value="RHODANESE_3"/>
    <property type="match status" value="1"/>
</dbReference>
<keyword evidence="5 8" id="KW-0560">Oxidoreductase</keyword>
<reference evidence="8" key="1">
    <citation type="submission" date="2022-09" db="EMBL/GenBank/DDBJ databases">
        <title>Complete Genomes of Fervidibacillus albus and Fervidibacillus halotolerans isolated from tidal flat sediments.</title>
        <authorList>
            <person name="Kwon K.K."/>
            <person name="Yang S.-H."/>
            <person name="Park M.J."/>
            <person name="Oh H.-M."/>
        </authorList>
    </citation>
    <scope>NUCLEOTIDE SEQUENCE</scope>
    <source>
        <strain evidence="8">MEBiC13591</strain>
    </source>
</reference>
<evidence type="ECO:0000313" key="8">
    <source>
        <dbReference type="EMBL" id="WAA10788.1"/>
    </source>
</evidence>
<comment type="similarity">
    <text evidence="2">Belongs to the class-III pyridine nucleotide-disulfide oxidoreductase family.</text>
</comment>
<dbReference type="NCBIfam" id="NF010037">
    <property type="entry name" value="PRK13512.1"/>
    <property type="match status" value="1"/>
</dbReference>
<dbReference type="PANTHER" id="PTHR43429:SF1">
    <property type="entry name" value="NAD(P)H SULFUR OXIDOREDUCTASE (COA-DEPENDENT)"/>
    <property type="match status" value="1"/>
</dbReference>
<comment type="cofactor">
    <cofactor evidence="1">
        <name>FAD</name>
        <dbReference type="ChEBI" id="CHEBI:57692"/>
    </cofactor>
</comment>
<evidence type="ECO:0000313" key="9">
    <source>
        <dbReference type="Proteomes" id="UP001164718"/>
    </source>
</evidence>
<dbReference type="PRINTS" id="PR00411">
    <property type="entry name" value="PNDRDTASEI"/>
</dbReference>
<dbReference type="Proteomes" id="UP001164718">
    <property type="component" value="Chromosome"/>
</dbReference>
<dbReference type="InterPro" id="IPR016156">
    <property type="entry name" value="FAD/NAD-linked_Rdtase_dimer_sf"/>
</dbReference>
<keyword evidence="3" id="KW-0285">Flavoprotein</keyword>
<keyword evidence="6" id="KW-0676">Redox-active center</keyword>
<dbReference type="GO" id="GO:0050451">
    <property type="term" value="F:CoA-disulfide reductase (NADPH) activity"/>
    <property type="evidence" value="ECO:0007669"/>
    <property type="project" value="UniProtKB-EC"/>
</dbReference>
<keyword evidence="4" id="KW-0274">FAD</keyword>
<dbReference type="SUPFAM" id="SSF51905">
    <property type="entry name" value="FAD/NAD(P)-binding domain"/>
    <property type="match status" value="2"/>
</dbReference>
<dbReference type="Pfam" id="PF00581">
    <property type="entry name" value="Rhodanese"/>
    <property type="match status" value="1"/>
</dbReference>
<dbReference type="InterPro" id="IPR050260">
    <property type="entry name" value="FAD-bd_OxRdtase"/>
</dbReference>
<evidence type="ECO:0000256" key="6">
    <source>
        <dbReference type="ARBA" id="ARBA00023284"/>
    </source>
</evidence>
<evidence type="ECO:0000256" key="5">
    <source>
        <dbReference type="ARBA" id="ARBA00023002"/>
    </source>
</evidence>
<feature type="domain" description="Rhodanese" evidence="7">
    <location>
        <begin position="464"/>
        <end position="551"/>
    </location>
</feature>
<gene>
    <name evidence="8" type="ORF">OE104_05585</name>
</gene>
<dbReference type="PANTHER" id="PTHR43429">
    <property type="entry name" value="PYRIDINE NUCLEOTIDE-DISULFIDE OXIDOREDUCTASE DOMAIN-CONTAINING"/>
    <property type="match status" value="1"/>
</dbReference>
<evidence type="ECO:0000256" key="4">
    <source>
        <dbReference type="ARBA" id="ARBA00022827"/>
    </source>
</evidence>
<dbReference type="AlphaFoldDB" id="A0A9E8RX51"/>
<sequence>MVKKVVIVGGVAGGASAAARLRRLSEDVEIVLFERGEYISFANCGLPYYIGETIQDRNELIVQTVEGMAKKFNLTIRIASEVLKINRNDQTVTVKNRKTGEIYEETYDRLLLSPGAKPIVPNIPGIGENNRLFTLRNIPDTDQIKSFIDERKPKKAVVVGGGFIGIEMAENLHKRGIDVTIVEMARQVMAPVDYEMACFLHNHIREKGIKLVLENGVKAFHDQGRTIELTDGTILDTDVTILSIGVQPENDLAKKAGLAIGKRGGIVVNEYLQTTDEKIYAVGDVIEVKDVVNGEKILLPLAGPANRQGRIAANNIMGKRETYDGVFGTSIAKAFDLTVAVTGNNEKTIRKLGIPYEVLHIHPGSHAGYYPGAMPIDLKLIFDKNTGRIYGAQAIGTEGVDKRIDVISTAMKGGLTVEDLTEVELAYAPPFSSAKDPVNMAGYVASNIRTGDLNQIQWYEVDEAKKDGLVIDVREQEELEVGKIEDAVHIPLGQLREKLTDLPKNQPIYVYCQVGLRGYIAYRILKHNDFNVKNIDGGWRTYAAYRSNRTGRTRKKAVV</sequence>